<dbReference type="InterPro" id="IPR052954">
    <property type="entry name" value="GPCR-Ligand_Int"/>
</dbReference>
<evidence type="ECO:0000256" key="6">
    <source>
        <dbReference type="SAM" id="Phobius"/>
    </source>
</evidence>
<dbReference type="InterPro" id="IPR017452">
    <property type="entry name" value="GPCR_Rhodpsn_7TM"/>
</dbReference>
<feature type="compositionally biased region" description="Low complexity" evidence="5">
    <location>
        <begin position="254"/>
        <end position="265"/>
    </location>
</feature>
<keyword evidence="3 6" id="KW-1133">Transmembrane helix</keyword>
<dbReference type="Gene3D" id="1.20.1070.10">
    <property type="entry name" value="Rhodopsin 7-helix transmembrane proteins"/>
    <property type="match status" value="1"/>
</dbReference>
<protein>
    <submittedName>
        <fullName evidence="9">Uncharacterized protein LOC101851067</fullName>
    </submittedName>
</protein>
<dbReference type="PROSITE" id="PS50262">
    <property type="entry name" value="G_PROTEIN_RECEP_F1_2"/>
    <property type="match status" value="1"/>
</dbReference>
<evidence type="ECO:0000256" key="5">
    <source>
        <dbReference type="SAM" id="MobiDB-lite"/>
    </source>
</evidence>
<dbReference type="InterPro" id="IPR000276">
    <property type="entry name" value="GPCR_Rhodpsn"/>
</dbReference>
<dbReference type="RefSeq" id="XP_005105826.1">
    <property type="nucleotide sequence ID" value="XM_005105769.1"/>
</dbReference>
<feature type="transmembrane region" description="Helical" evidence="6">
    <location>
        <begin position="155"/>
        <end position="175"/>
    </location>
</feature>
<keyword evidence="2 6" id="KW-0812">Transmembrane</keyword>
<dbReference type="PANTHER" id="PTHR46641:SF18">
    <property type="entry name" value="G-PROTEIN COUPLED RECEPTORS FAMILY 1 PROFILE DOMAIN-CONTAINING PROTEIN"/>
    <property type="match status" value="1"/>
</dbReference>
<dbReference type="PANTHER" id="PTHR46641">
    <property type="entry name" value="FMRFAMIDE RECEPTOR-RELATED"/>
    <property type="match status" value="1"/>
</dbReference>
<sequence length="351" mass="39767">MNLSQLEYNGGSLTALNRGDEETAVYNVDTTKMIELAADIAFPLCALIGVCTNLVNLTIFAKLGLRDTVTVSFFSLSLSDFCFLFVVLANAVNTHLFSRITGQYVNKFHLMYMGIYVYTMFYDISVLTTTYIAVQRCCLVALPLKFRGMFTAKRNSFILVSIYLVALACYLPMFLKQRLAERTDPATNRTYLALWLAPDRPDFLAAHDLINRISLPIVTQLVVIVCLGLLVSNLKSSRRFRKRSSAVTTKDGDNNSGACSATSSSSSNREDQVVLAVTLVTGVYVITNTPQILYAFTRRFVSSFNLYQRHHNLYMMVNFCRNVLEFFSASVNMFIYTRFNKKFRNLLFRLQ</sequence>
<feature type="transmembrane region" description="Helical" evidence="6">
    <location>
        <begin position="313"/>
        <end position="336"/>
    </location>
</feature>
<gene>
    <name evidence="9" type="primary">LOC101851067</name>
</gene>
<keyword evidence="4 6" id="KW-0472">Membrane</keyword>
<name>A0ABM0K0F1_APLCA</name>
<evidence type="ECO:0000256" key="4">
    <source>
        <dbReference type="ARBA" id="ARBA00023136"/>
    </source>
</evidence>
<feature type="transmembrane region" description="Helical" evidence="6">
    <location>
        <begin position="73"/>
        <end position="92"/>
    </location>
</feature>
<comment type="subcellular location">
    <subcellularLocation>
        <location evidence="1">Membrane</location>
    </subcellularLocation>
</comment>
<reference evidence="9" key="1">
    <citation type="submission" date="2025-08" db="UniProtKB">
        <authorList>
            <consortium name="RefSeq"/>
        </authorList>
    </citation>
    <scope>IDENTIFICATION</scope>
</reference>
<feature type="region of interest" description="Disordered" evidence="5">
    <location>
        <begin position="245"/>
        <end position="265"/>
    </location>
</feature>
<feature type="transmembrane region" description="Helical" evidence="6">
    <location>
        <begin position="273"/>
        <end position="293"/>
    </location>
</feature>
<evidence type="ECO:0000256" key="1">
    <source>
        <dbReference type="ARBA" id="ARBA00004370"/>
    </source>
</evidence>
<keyword evidence="8" id="KW-1185">Reference proteome</keyword>
<dbReference type="SUPFAM" id="SSF81321">
    <property type="entry name" value="Family A G protein-coupled receptor-like"/>
    <property type="match status" value="1"/>
</dbReference>
<organism evidence="8 9">
    <name type="scientific">Aplysia californica</name>
    <name type="common">California sea hare</name>
    <dbReference type="NCBI Taxonomy" id="6500"/>
    <lineage>
        <taxon>Eukaryota</taxon>
        <taxon>Metazoa</taxon>
        <taxon>Spiralia</taxon>
        <taxon>Lophotrochozoa</taxon>
        <taxon>Mollusca</taxon>
        <taxon>Gastropoda</taxon>
        <taxon>Heterobranchia</taxon>
        <taxon>Euthyneura</taxon>
        <taxon>Tectipleura</taxon>
        <taxon>Aplysiida</taxon>
        <taxon>Aplysioidea</taxon>
        <taxon>Aplysiidae</taxon>
        <taxon>Aplysia</taxon>
    </lineage>
</organism>
<feature type="transmembrane region" description="Helical" evidence="6">
    <location>
        <begin position="112"/>
        <end position="134"/>
    </location>
</feature>
<evidence type="ECO:0000313" key="9">
    <source>
        <dbReference type="RefSeq" id="XP_005105826.1"/>
    </source>
</evidence>
<feature type="transmembrane region" description="Helical" evidence="6">
    <location>
        <begin position="40"/>
        <end position="61"/>
    </location>
</feature>
<dbReference type="Pfam" id="PF00001">
    <property type="entry name" value="7tm_1"/>
    <property type="match status" value="1"/>
</dbReference>
<dbReference type="GeneID" id="101851067"/>
<feature type="transmembrane region" description="Helical" evidence="6">
    <location>
        <begin position="213"/>
        <end position="234"/>
    </location>
</feature>
<dbReference type="Proteomes" id="UP000694888">
    <property type="component" value="Unplaced"/>
</dbReference>
<feature type="domain" description="G-protein coupled receptors family 1 profile" evidence="7">
    <location>
        <begin position="52"/>
        <end position="336"/>
    </location>
</feature>
<evidence type="ECO:0000259" key="7">
    <source>
        <dbReference type="PROSITE" id="PS50262"/>
    </source>
</evidence>
<proteinExistence type="predicted"/>
<evidence type="ECO:0000313" key="8">
    <source>
        <dbReference type="Proteomes" id="UP000694888"/>
    </source>
</evidence>
<evidence type="ECO:0000256" key="2">
    <source>
        <dbReference type="ARBA" id="ARBA00022692"/>
    </source>
</evidence>
<accession>A0ABM0K0F1</accession>
<evidence type="ECO:0000256" key="3">
    <source>
        <dbReference type="ARBA" id="ARBA00022989"/>
    </source>
</evidence>